<keyword evidence="2" id="KW-1185">Reference proteome</keyword>
<name>A0ABZ2KBF5_9BACT</name>
<dbReference type="Pfam" id="PF15589">
    <property type="entry name" value="Imm21"/>
    <property type="match status" value="1"/>
</dbReference>
<evidence type="ECO:0000313" key="1">
    <source>
        <dbReference type="EMBL" id="WXA96031.1"/>
    </source>
</evidence>
<protein>
    <submittedName>
        <fullName evidence="1">Immunity 21 family protein</fullName>
    </submittedName>
</protein>
<dbReference type="Proteomes" id="UP001379533">
    <property type="component" value="Chromosome"/>
</dbReference>
<reference evidence="1 2" key="1">
    <citation type="submission" date="2021-12" db="EMBL/GenBank/DDBJ databases">
        <title>Discovery of the Pendulisporaceae a myxobacterial family with distinct sporulation behavior and unique specialized metabolism.</title>
        <authorList>
            <person name="Garcia R."/>
            <person name="Popoff A."/>
            <person name="Bader C.D."/>
            <person name="Loehr J."/>
            <person name="Walesch S."/>
            <person name="Walt C."/>
            <person name="Boldt J."/>
            <person name="Bunk B."/>
            <person name="Haeckl F.J.F.P.J."/>
            <person name="Gunesch A.P."/>
            <person name="Birkelbach J."/>
            <person name="Nuebel U."/>
            <person name="Pietschmann T."/>
            <person name="Bach T."/>
            <person name="Mueller R."/>
        </authorList>
    </citation>
    <scope>NUCLEOTIDE SEQUENCE [LARGE SCALE GENOMIC DNA]</scope>
    <source>
        <strain evidence="1 2">MSr12523</strain>
    </source>
</reference>
<dbReference type="EMBL" id="CP089982">
    <property type="protein sequence ID" value="WXA96031.1"/>
    <property type="molecule type" value="Genomic_DNA"/>
</dbReference>
<gene>
    <name evidence="1" type="ORF">LZC95_04155</name>
</gene>
<sequence length="169" mass="18609">MNTMKWVDSNGGPLVFMPMEVIATWGGIRRKGDRSTDYERACAVKDEIGIIPSDVENANIVVLGDEPNRTAWFSKSSALVRWIWADNETALLGALSILDKASFVDTQLAVTVRGSGQWCLFDSAEAGSQVRGASDLVVLARGNYRIFSCQIDIGSSARILVHRFRPWSN</sequence>
<accession>A0ABZ2KBF5</accession>
<evidence type="ECO:0000313" key="2">
    <source>
        <dbReference type="Proteomes" id="UP001379533"/>
    </source>
</evidence>
<dbReference type="InterPro" id="IPR028961">
    <property type="entry name" value="Imm21"/>
</dbReference>
<proteinExistence type="predicted"/>
<organism evidence="1 2">
    <name type="scientific">Pendulispora brunnea</name>
    <dbReference type="NCBI Taxonomy" id="2905690"/>
    <lineage>
        <taxon>Bacteria</taxon>
        <taxon>Pseudomonadati</taxon>
        <taxon>Myxococcota</taxon>
        <taxon>Myxococcia</taxon>
        <taxon>Myxococcales</taxon>
        <taxon>Sorangiineae</taxon>
        <taxon>Pendulisporaceae</taxon>
        <taxon>Pendulispora</taxon>
    </lineage>
</organism>
<dbReference type="RefSeq" id="WP_394846644.1">
    <property type="nucleotide sequence ID" value="NZ_CP089982.1"/>
</dbReference>